<dbReference type="InterPro" id="IPR007730">
    <property type="entry name" value="SPOR-like_dom"/>
</dbReference>
<organism evidence="3 4">
    <name type="scientific">Parerythrobacter jejuensis</name>
    <dbReference type="NCBI Taxonomy" id="795812"/>
    <lineage>
        <taxon>Bacteria</taxon>
        <taxon>Pseudomonadati</taxon>
        <taxon>Pseudomonadota</taxon>
        <taxon>Alphaproteobacteria</taxon>
        <taxon>Sphingomonadales</taxon>
        <taxon>Erythrobacteraceae</taxon>
        <taxon>Parerythrobacter</taxon>
    </lineage>
</organism>
<protein>
    <submittedName>
        <fullName evidence="3">SPOR domain-containing protein</fullName>
    </submittedName>
</protein>
<evidence type="ECO:0000259" key="2">
    <source>
        <dbReference type="PROSITE" id="PS51724"/>
    </source>
</evidence>
<dbReference type="InterPro" id="IPR036680">
    <property type="entry name" value="SPOR-like_sf"/>
</dbReference>
<sequence>MARSKKTAALALTTALGALAITGCSAQGAPRADLSANKAQVALEKGQSGKAIANAEAAVLAEPQNAAYRGVLGAAYLDAGRFQSAATSFDDAMKLGDTSGRTALGFALASIGKGDNARAVAVLDDWRDDIPASDLGLALALAGEADRGVHVLGNALRGGENTAKLRQNLAYAYALQGNWKAARIMAAEDVAPVELDQRISDWARSAKPEDFQQRVAGLLNVPVRADAGQPVQLALSSNPNAQQLAAEAAASAPQVARAPAAGELPPVAEFAAAAPAPRELPPLDSVPVGTAPAKPTPQVAVAAPNVKSPESFEDAFKAPAPSGVTVAQVAASAIKFVSSPVVQAMPARQGATPKPARVAKRNVSADGSHLVQLGSFRSEAGARRAWGIYAKRYPNLSDYNMVITQAKVRGKTYYRVNAGGFQQASAKSMCGTVKSRGQGCIAWAEGRPLPGAVDRGVRMARR</sequence>
<dbReference type="PROSITE" id="PS51724">
    <property type="entry name" value="SPOR"/>
    <property type="match status" value="1"/>
</dbReference>
<feature type="signal peptide" evidence="1">
    <location>
        <begin position="1"/>
        <end position="20"/>
    </location>
</feature>
<accession>A0A845ARH3</accession>
<feature type="chain" id="PRO_5032922348" evidence="1">
    <location>
        <begin position="21"/>
        <end position="462"/>
    </location>
</feature>
<dbReference type="Gene3D" id="1.25.40.10">
    <property type="entry name" value="Tetratricopeptide repeat domain"/>
    <property type="match status" value="1"/>
</dbReference>
<evidence type="ECO:0000313" key="3">
    <source>
        <dbReference type="EMBL" id="MXP31505.1"/>
    </source>
</evidence>
<dbReference type="RefSeq" id="WP_160778938.1">
    <property type="nucleotide sequence ID" value="NZ_BAAAZF010000001.1"/>
</dbReference>
<comment type="caution">
    <text evidence="3">The sequence shown here is derived from an EMBL/GenBank/DDBJ whole genome shotgun (WGS) entry which is preliminary data.</text>
</comment>
<dbReference type="GO" id="GO:0042834">
    <property type="term" value="F:peptidoglycan binding"/>
    <property type="evidence" value="ECO:0007669"/>
    <property type="project" value="InterPro"/>
</dbReference>
<reference evidence="3 4" key="1">
    <citation type="submission" date="2019-12" db="EMBL/GenBank/DDBJ databases">
        <title>Genomic-based taxomic classification of the family Erythrobacteraceae.</title>
        <authorList>
            <person name="Xu L."/>
        </authorList>
    </citation>
    <scope>NUCLEOTIDE SEQUENCE [LARGE SCALE GENOMIC DNA]</scope>
    <source>
        <strain evidence="3 4">JCM 16677</strain>
    </source>
</reference>
<dbReference type="Proteomes" id="UP000446786">
    <property type="component" value="Unassembled WGS sequence"/>
</dbReference>
<gene>
    <name evidence="3" type="ORF">GRI94_06685</name>
</gene>
<dbReference type="InterPro" id="IPR011990">
    <property type="entry name" value="TPR-like_helical_dom_sf"/>
</dbReference>
<keyword evidence="4" id="KW-1185">Reference proteome</keyword>
<name>A0A845ARH3_9SPHN</name>
<dbReference type="SUPFAM" id="SSF110997">
    <property type="entry name" value="Sporulation related repeat"/>
    <property type="match status" value="1"/>
</dbReference>
<dbReference type="PROSITE" id="PS51257">
    <property type="entry name" value="PROKAR_LIPOPROTEIN"/>
    <property type="match status" value="1"/>
</dbReference>
<proteinExistence type="predicted"/>
<dbReference type="AlphaFoldDB" id="A0A845ARH3"/>
<evidence type="ECO:0000256" key="1">
    <source>
        <dbReference type="SAM" id="SignalP"/>
    </source>
</evidence>
<dbReference type="SUPFAM" id="SSF48452">
    <property type="entry name" value="TPR-like"/>
    <property type="match status" value="1"/>
</dbReference>
<dbReference type="Gene3D" id="3.30.70.1070">
    <property type="entry name" value="Sporulation related repeat"/>
    <property type="match status" value="1"/>
</dbReference>
<dbReference type="Pfam" id="PF05036">
    <property type="entry name" value="SPOR"/>
    <property type="match status" value="1"/>
</dbReference>
<dbReference type="OrthoDB" id="7388953at2"/>
<dbReference type="EMBL" id="WTYE01000001">
    <property type="protein sequence ID" value="MXP31505.1"/>
    <property type="molecule type" value="Genomic_DNA"/>
</dbReference>
<feature type="domain" description="SPOR" evidence="2">
    <location>
        <begin position="363"/>
        <end position="446"/>
    </location>
</feature>
<evidence type="ECO:0000313" key="4">
    <source>
        <dbReference type="Proteomes" id="UP000446786"/>
    </source>
</evidence>
<keyword evidence="1" id="KW-0732">Signal</keyword>